<dbReference type="Proteomes" id="UP000095706">
    <property type="component" value="Unassembled WGS sequence"/>
</dbReference>
<dbReference type="Gene3D" id="3.30.70.1070">
    <property type="entry name" value="Sporulation related repeat"/>
    <property type="match status" value="1"/>
</dbReference>
<dbReference type="SUPFAM" id="SSF110997">
    <property type="entry name" value="Sporulation related repeat"/>
    <property type="match status" value="1"/>
</dbReference>
<dbReference type="InterPro" id="IPR036680">
    <property type="entry name" value="SPOR-like_sf"/>
</dbReference>
<proteinExistence type="predicted"/>
<evidence type="ECO:0000313" key="4">
    <source>
        <dbReference type="EMBL" id="CUO85061.1"/>
    </source>
</evidence>
<dbReference type="SUPFAM" id="SSF53187">
    <property type="entry name" value="Zn-dependent exopeptidases"/>
    <property type="match status" value="1"/>
</dbReference>
<dbReference type="AlphaFoldDB" id="A0A174IEZ3"/>
<dbReference type="InterPro" id="IPR007730">
    <property type="entry name" value="SPOR-like_dom"/>
</dbReference>
<dbReference type="PROSITE" id="PS51724">
    <property type="entry name" value="SPOR"/>
    <property type="match status" value="1"/>
</dbReference>
<dbReference type="Pfam" id="PF05036">
    <property type="entry name" value="SPOR"/>
    <property type="match status" value="1"/>
</dbReference>
<gene>
    <name evidence="4" type="primary">cwlC</name>
    <name evidence="4" type="ORF">ERS852406_03003</name>
</gene>
<evidence type="ECO:0000259" key="3">
    <source>
        <dbReference type="PROSITE" id="PS51724"/>
    </source>
</evidence>
<dbReference type="PANTHER" id="PTHR30404">
    <property type="entry name" value="N-ACETYLMURAMOYL-L-ALANINE AMIDASE"/>
    <property type="match status" value="1"/>
</dbReference>
<dbReference type="CDD" id="cd02696">
    <property type="entry name" value="MurNAc-LAA"/>
    <property type="match status" value="1"/>
</dbReference>
<dbReference type="GO" id="GO:0042834">
    <property type="term" value="F:peptidoglycan binding"/>
    <property type="evidence" value="ECO:0007669"/>
    <property type="project" value="InterPro"/>
</dbReference>
<protein>
    <submittedName>
        <fullName evidence="4">Sporulation-specific N-acetylmuramoyl-L-alanine amidase</fullName>
        <ecNumber evidence="4">3.5.1.28</ecNumber>
    </submittedName>
</protein>
<evidence type="ECO:0000313" key="5">
    <source>
        <dbReference type="Proteomes" id="UP000095706"/>
    </source>
</evidence>
<dbReference type="Pfam" id="PF01520">
    <property type="entry name" value="Amidase_3"/>
    <property type="match status" value="1"/>
</dbReference>
<dbReference type="SMART" id="SM00646">
    <property type="entry name" value="Ami_3"/>
    <property type="match status" value="1"/>
</dbReference>
<reference evidence="4 5" key="1">
    <citation type="submission" date="2015-09" db="EMBL/GenBank/DDBJ databases">
        <authorList>
            <consortium name="Pathogen Informatics"/>
        </authorList>
    </citation>
    <scope>NUCLEOTIDE SEQUENCE [LARGE SCALE GENOMIC DNA]</scope>
    <source>
        <strain evidence="4 5">2789STDY5608849</strain>
    </source>
</reference>
<feature type="region of interest" description="Disordered" evidence="2">
    <location>
        <begin position="185"/>
        <end position="224"/>
    </location>
</feature>
<sequence>MPYTIVIDAGHGGSDPGAVYEGRREKDDNLSLAIAVGELLSRQGVSVIYTRTTDVYQTPFEKAQMANQANADFFISFHRNSSEEPNQYTGVETLVYDNSGIKQTMAENINGALSELGFRNLGVKARPGLVVLRRTKMPALLIETGFLNNEQDNTLYDEKLEEIARAIADAVLGTLDLETVTEADRRAAETEAARPSVSTTDTVTASASPHPTPPEQENPSDTPETFYRVQTGLFRIRQNADRMLYDLLDQGYPAFLLAEDGFFKVQVGAYRQLGNAILMERRLRRDGYSTLITT</sequence>
<dbReference type="GO" id="GO:0008745">
    <property type="term" value="F:N-acetylmuramoyl-L-alanine amidase activity"/>
    <property type="evidence" value="ECO:0007669"/>
    <property type="project" value="UniProtKB-EC"/>
</dbReference>
<feature type="domain" description="SPOR" evidence="3">
    <location>
        <begin position="221"/>
        <end position="294"/>
    </location>
</feature>
<dbReference type="GO" id="GO:0030288">
    <property type="term" value="C:outer membrane-bounded periplasmic space"/>
    <property type="evidence" value="ECO:0007669"/>
    <property type="project" value="TreeGrafter"/>
</dbReference>
<feature type="compositionally biased region" description="Low complexity" evidence="2">
    <location>
        <begin position="193"/>
        <end position="208"/>
    </location>
</feature>
<accession>A0A174IEZ3</accession>
<dbReference type="PANTHER" id="PTHR30404:SF0">
    <property type="entry name" value="N-ACETYLMURAMOYL-L-ALANINE AMIDASE AMIC"/>
    <property type="match status" value="1"/>
</dbReference>
<keyword evidence="1 4" id="KW-0378">Hydrolase</keyword>
<evidence type="ECO:0000256" key="2">
    <source>
        <dbReference type="SAM" id="MobiDB-lite"/>
    </source>
</evidence>
<dbReference type="InterPro" id="IPR050695">
    <property type="entry name" value="N-acetylmuramoyl_amidase_3"/>
</dbReference>
<dbReference type="GO" id="GO:0009253">
    <property type="term" value="P:peptidoglycan catabolic process"/>
    <property type="evidence" value="ECO:0007669"/>
    <property type="project" value="InterPro"/>
</dbReference>
<name>A0A174IEZ3_9FIRM</name>
<dbReference type="RefSeq" id="WP_055228511.1">
    <property type="nucleotide sequence ID" value="NZ_CYYV01000017.1"/>
</dbReference>
<dbReference type="EC" id="3.5.1.28" evidence="4"/>
<organism evidence="4 5">
    <name type="scientific">Fusicatenibacter saccharivorans</name>
    <dbReference type="NCBI Taxonomy" id="1150298"/>
    <lineage>
        <taxon>Bacteria</taxon>
        <taxon>Bacillati</taxon>
        <taxon>Bacillota</taxon>
        <taxon>Clostridia</taxon>
        <taxon>Lachnospirales</taxon>
        <taxon>Lachnospiraceae</taxon>
        <taxon>Fusicatenibacter</taxon>
    </lineage>
</organism>
<evidence type="ECO:0000256" key="1">
    <source>
        <dbReference type="ARBA" id="ARBA00022801"/>
    </source>
</evidence>
<dbReference type="InterPro" id="IPR002508">
    <property type="entry name" value="MurNAc-LAA_cat"/>
</dbReference>
<dbReference type="EMBL" id="CYYV01000017">
    <property type="protein sequence ID" value="CUO85061.1"/>
    <property type="molecule type" value="Genomic_DNA"/>
</dbReference>
<dbReference type="Gene3D" id="3.40.630.40">
    <property type="entry name" value="Zn-dependent exopeptidases"/>
    <property type="match status" value="1"/>
</dbReference>